<dbReference type="InterPro" id="IPR000253">
    <property type="entry name" value="FHA_dom"/>
</dbReference>
<dbReference type="PROSITE" id="PS50006">
    <property type="entry name" value="FHA_DOMAIN"/>
    <property type="match status" value="1"/>
</dbReference>
<dbReference type="CDD" id="cd00060">
    <property type="entry name" value="FHA"/>
    <property type="match status" value="1"/>
</dbReference>
<dbReference type="RefSeq" id="WP_058861759.1">
    <property type="nucleotide sequence ID" value="NZ_LPXO01000004.1"/>
</dbReference>
<dbReference type="STRING" id="1685382.AVJ23_08535"/>
<dbReference type="Pfam" id="PF00498">
    <property type="entry name" value="FHA"/>
    <property type="match status" value="1"/>
</dbReference>
<sequence>MSSFRSIIARRRPAPQDSAPAPETEEETVPPLDELLSAADRPAHTRLLDAPPPPPELPRWELEPPRPTMGEAQLKAPAEEPDPTPAARIWDLAPDSDPVPRVAPDMSFEPDAPMPRADMPDEPPLRTPATDPVRHVPDMPAEPAPALQTRMPAAARGGRVKTRLLGFHADDEGPGVFDGTPAPAARLDVTCPVGWVVIVDGPGRGTCFALSAGLSTLGRDASQTIALDFGDDCISRDTHASIAYDEEENSILIGHGGKSNLVRVNGKPLVSSAELHSGDEFRIGKTTCRFVALCGPDFSWTTPDDGPGDRA</sequence>
<evidence type="ECO:0000256" key="1">
    <source>
        <dbReference type="SAM" id="MobiDB-lite"/>
    </source>
</evidence>
<feature type="region of interest" description="Disordered" evidence="1">
    <location>
        <begin position="1"/>
        <end position="123"/>
    </location>
</feature>
<dbReference type="Gene3D" id="2.60.200.20">
    <property type="match status" value="1"/>
</dbReference>
<dbReference type="AlphaFoldDB" id="A0A0W7WKQ2"/>
<name>A0A0W7WKQ2_9RHOB</name>
<feature type="domain" description="FHA" evidence="2">
    <location>
        <begin position="215"/>
        <end position="269"/>
    </location>
</feature>
<proteinExistence type="predicted"/>
<evidence type="ECO:0000313" key="3">
    <source>
        <dbReference type="EMBL" id="KUF11095.1"/>
    </source>
</evidence>
<gene>
    <name evidence="3" type="ORF">AVJ23_08535</name>
</gene>
<evidence type="ECO:0000259" key="2">
    <source>
        <dbReference type="PROSITE" id="PS50006"/>
    </source>
</evidence>
<accession>A0A0W7WKQ2</accession>
<dbReference type="Proteomes" id="UP000054396">
    <property type="component" value="Unassembled WGS sequence"/>
</dbReference>
<dbReference type="EMBL" id="LPXO01000004">
    <property type="protein sequence ID" value="KUF11095.1"/>
    <property type="molecule type" value="Genomic_DNA"/>
</dbReference>
<comment type="caution">
    <text evidence="3">The sequence shown here is derived from an EMBL/GenBank/DDBJ whole genome shotgun (WGS) entry which is preliminary data.</text>
</comment>
<evidence type="ECO:0000313" key="4">
    <source>
        <dbReference type="Proteomes" id="UP000054396"/>
    </source>
</evidence>
<organism evidence="3 4">
    <name type="scientific">Pseudoponticoccus marisrubri</name>
    <dbReference type="NCBI Taxonomy" id="1685382"/>
    <lineage>
        <taxon>Bacteria</taxon>
        <taxon>Pseudomonadati</taxon>
        <taxon>Pseudomonadota</taxon>
        <taxon>Alphaproteobacteria</taxon>
        <taxon>Rhodobacterales</taxon>
        <taxon>Roseobacteraceae</taxon>
        <taxon>Pseudoponticoccus</taxon>
    </lineage>
</organism>
<protein>
    <recommendedName>
        <fullName evidence="2">FHA domain-containing protein</fullName>
    </recommendedName>
</protein>
<dbReference type="InterPro" id="IPR008984">
    <property type="entry name" value="SMAD_FHA_dom_sf"/>
</dbReference>
<dbReference type="SUPFAM" id="SSF49879">
    <property type="entry name" value="SMAD/FHA domain"/>
    <property type="match status" value="1"/>
</dbReference>
<keyword evidence="4" id="KW-1185">Reference proteome</keyword>
<dbReference type="OrthoDB" id="370565at2"/>
<reference evidence="3 4" key="1">
    <citation type="submission" date="2015-12" db="EMBL/GenBank/DDBJ databases">
        <authorList>
            <person name="Shamseldin A."/>
            <person name="Moawad H."/>
            <person name="Abd El-Rahim W.M."/>
            <person name="Sadowsky M.J."/>
        </authorList>
    </citation>
    <scope>NUCLEOTIDE SEQUENCE [LARGE SCALE GENOMIC DNA]</scope>
    <source>
        <strain evidence="3 4">SJ5A-1</strain>
    </source>
</reference>